<dbReference type="AlphaFoldDB" id="A0A099I297"/>
<proteinExistence type="predicted"/>
<protein>
    <submittedName>
        <fullName evidence="1">Transposase</fullName>
    </submittedName>
</protein>
<dbReference type="EMBL" id="JQIF01000286">
    <property type="protein sequence ID" value="KGJ50983.1"/>
    <property type="molecule type" value="Genomic_DNA"/>
</dbReference>
<name>A0A099I297_CLOIN</name>
<sequence length="48" mass="5372">MGKKNNQTFVQIPFRTLIEMIKYKGEAAGIRVVVCEEAIQSKASSIDE</sequence>
<accession>A0A099I297</accession>
<dbReference type="Proteomes" id="UP000030008">
    <property type="component" value="Unassembled WGS sequence"/>
</dbReference>
<evidence type="ECO:0000313" key="1">
    <source>
        <dbReference type="EMBL" id="KGJ50983.1"/>
    </source>
</evidence>
<feature type="non-terminal residue" evidence="1">
    <location>
        <position position="48"/>
    </location>
</feature>
<organism evidence="1 2">
    <name type="scientific">Clostridium innocuum</name>
    <dbReference type="NCBI Taxonomy" id="1522"/>
    <lineage>
        <taxon>Bacteria</taxon>
        <taxon>Bacillati</taxon>
        <taxon>Bacillota</taxon>
        <taxon>Clostridia</taxon>
        <taxon>Eubacteriales</taxon>
        <taxon>Clostridiaceae</taxon>
        <taxon>Clostridium</taxon>
    </lineage>
</organism>
<gene>
    <name evidence="1" type="ORF">CIAN88_23525</name>
</gene>
<evidence type="ECO:0000313" key="2">
    <source>
        <dbReference type="Proteomes" id="UP000030008"/>
    </source>
</evidence>
<reference evidence="1 2" key="1">
    <citation type="submission" date="2014-08" db="EMBL/GenBank/DDBJ databases">
        <title>Clostridium innocuum, an unnegligible vancomycin-resistant pathogen causing extra-intestinal infections.</title>
        <authorList>
            <person name="Feng Y."/>
            <person name="Chiu C.-H."/>
        </authorList>
    </citation>
    <scope>NUCLEOTIDE SEQUENCE [LARGE SCALE GENOMIC DNA]</scope>
    <source>
        <strain evidence="1 2">AN88</strain>
    </source>
</reference>
<comment type="caution">
    <text evidence="1">The sequence shown here is derived from an EMBL/GenBank/DDBJ whole genome shotgun (WGS) entry which is preliminary data.</text>
</comment>